<name>B4FLF2_MAIZE</name>
<dbReference type="Pfam" id="PF01474">
    <property type="entry name" value="DAHP_synth_2"/>
    <property type="match status" value="1"/>
</dbReference>
<dbReference type="GO" id="GO:0009507">
    <property type="term" value="C:chloroplast"/>
    <property type="evidence" value="ECO:0007669"/>
    <property type="project" value="UniProtKB-SubCell"/>
</dbReference>
<dbReference type="GO" id="GO:0009423">
    <property type="term" value="P:chorismate biosynthetic process"/>
    <property type="evidence" value="ECO:0007669"/>
    <property type="project" value="UniProtKB-UniPathway"/>
</dbReference>
<sequence>MESAAMPMLNLLTWSYAQSAHIAFITIDCAAMQRVTEGNLVFTEHTEQDDKFRELARRVTEVLEFRSAAGLIFCHPIMTTTEFWMSHECLLVPYEQALTHEEFFPSIYYDCSAYFLWVGKCTRQLDGGRSGSEIGALDAGVGIVGTGLGLIRLGIGAVAGLITSGLGTVSSGQGNFSIYV</sequence>
<keyword evidence="7" id="KW-0934">Plastid</keyword>
<comment type="pathway">
    <text evidence="1 7">Metabolic intermediate biosynthesis; chorismate biosynthesis; chorismate from D-erythrose 4-phosphate and phosphoenolpyruvate: step 1/7.</text>
</comment>
<evidence type="ECO:0000256" key="6">
    <source>
        <dbReference type="ARBA" id="ARBA00047508"/>
    </source>
</evidence>
<evidence type="ECO:0000256" key="1">
    <source>
        <dbReference type="ARBA" id="ARBA00004688"/>
    </source>
</evidence>
<dbReference type="Gene3D" id="3.20.20.70">
    <property type="entry name" value="Aldolase class I"/>
    <property type="match status" value="1"/>
</dbReference>
<reference evidence="8" key="1">
    <citation type="journal article" date="2009" name="PLoS Genet.">
        <title>Sequencing, mapping, and analysis of 27,455 maize full-length cDNAs.</title>
        <authorList>
            <person name="Soderlund C."/>
            <person name="Descour A."/>
            <person name="Kudrna D."/>
            <person name="Bomhoff M."/>
            <person name="Boyd L."/>
            <person name="Currie J."/>
            <person name="Angelova A."/>
            <person name="Collura K."/>
            <person name="Wissotski M."/>
            <person name="Ashley E."/>
            <person name="Morrow D."/>
            <person name="Fernandes J."/>
            <person name="Walbot V."/>
            <person name="Yu Y."/>
        </authorList>
    </citation>
    <scope>NUCLEOTIDE SEQUENCE</scope>
    <source>
        <strain evidence="8">B73</strain>
    </source>
</reference>
<keyword evidence="3 7" id="KW-0028">Amino-acid biosynthesis</keyword>
<dbReference type="PANTHER" id="PTHR21337:SF0">
    <property type="entry name" value="PHOSPHO-2-DEHYDRO-3-DEOXYHEPTONATE ALDOLASE"/>
    <property type="match status" value="1"/>
</dbReference>
<keyword evidence="7" id="KW-0809">Transit peptide</keyword>
<evidence type="ECO:0000256" key="3">
    <source>
        <dbReference type="ARBA" id="ARBA00022605"/>
    </source>
</evidence>
<comment type="subcellular location">
    <subcellularLocation>
        <location evidence="7">Plastid</location>
        <location evidence="7">Chloroplast</location>
    </subcellularLocation>
</comment>
<dbReference type="AlphaFoldDB" id="B4FLF2"/>
<comment type="similarity">
    <text evidence="2 7">Belongs to the class-II DAHP synthase family.</text>
</comment>
<keyword evidence="7" id="KW-0150">Chloroplast</keyword>
<dbReference type="GO" id="GO:0003849">
    <property type="term" value="F:3-deoxy-7-phosphoheptulonate synthase activity"/>
    <property type="evidence" value="ECO:0007669"/>
    <property type="project" value="UniProtKB-EC"/>
</dbReference>
<dbReference type="EMBL" id="BT037940">
    <property type="protein sequence ID" value="ACF82945.1"/>
    <property type="molecule type" value="mRNA"/>
</dbReference>
<evidence type="ECO:0000256" key="4">
    <source>
        <dbReference type="ARBA" id="ARBA00022679"/>
    </source>
</evidence>
<dbReference type="SUPFAM" id="SSF51569">
    <property type="entry name" value="Aldolase"/>
    <property type="match status" value="1"/>
</dbReference>
<dbReference type="InterPro" id="IPR013785">
    <property type="entry name" value="Aldolase_TIM"/>
</dbReference>
<organism evidence="8">
    <name type="scientific">Zea mays</name>
    <name type="common">Maize</name>
    <dbReference type="NCBI Taxonomy" id="4577"/>
    <lineage>
        <taxon>Eukaryota</taxon>
        <taxon>Viridiplantae</taxon>
        <taxon>Streptophyta</taxon>
        <taxon>Embryophyta</taxon>
        <taxon>Tracheophyta</taxon>
        <taxon>Spermatophyta</taxon>
        <taxon>Magnoliopsida</taxon>
        <taxon>Liliopsida</taxon>
        <taxon>Poales</taxon>
        <taxon>Poaceae</taxon>
        <taxon>PACMAD clade</taxon>
        <taxon>Panicoideae</taxon>
        <taxon>Andropogonodae</taxon>
        <taxon>Andropogoneae</taxon>
        <taxon>Tripsacinae</taxon>
        <taxon>Zea</taxon>
    </lineage>
</organism>
<dbReference type="GO" id="GO:0008652">
    <property type="term" value="P:amino acid biosynthetic process"/>
    <property type="evidence" value="ECO:0007669"/>
    <property type="project" value="UniProtKB-KW"/>
</dbReference>
<evidence type="ECO:0000256" key="5">
    <source>
        <dbReference type="ARBA" id="ARBA00023141"/>
    </source>
</evidence>
<evidence type="ECO:0000256" key="2">
    <source>
        <dbReference type="ARBA" id="ARBA00008911"/>
    </source>
</evidence>
<proteinExistence type="evidence at transcript level"/>
<evidence type="ECO:0000256" key="7">
    <source>
        <dbReference type="RuleBase" id="RU363071"/>
    </source>
</evidence>
<dbReference type="GO" id="GO:0009073">
    <property type="term" value="P:aromatic amino acid family biosynthetic process"/>
    <property type="evidence" value="ECO:0007669"/>
    <property type="project" value="UniProtKB-KW"/>
</dbReference>
<dbReference type="KEGG" id="zma:100217106"/>
<dbReference type="PANTHER" id="PTHR21337">
    <property type="entry name" value="PHOSPHO-2-DEHYDRO-3-DEOXYHEPTONATE ALDOLASE 1, 2"/>
    <property type="match status" value="1"/>
</dbReference>
<protein>
    <recommendedName>
        <fullName evidence="7">Phospho-2-dehydro-3-deoxyheptonate aldolase</fullName>
        <ecNumber evidence="7">2.5.1.54</ecNumber>
    </recommendedName>
</protein>
<comment type="catalytic activity">
    <reaction evidence="6 7">
        <text>D-erythrose 4-phosphate + phosphoenolpyruvate + H2O = 7-phospho-2-dehydro-3-deoxy-D-arabino-heptonate + phosphate</text>
        <dbReference type="Rhea" id="RHEA:14717"/>
        <dbReference type="ChEBI" id="CHEBI:15377"/>
        <dbReference type="ChEBI" id="CHEBI:16897"/>
        <dbReference type="ChEBI" id="CHEBI:43474"/>
        <dbReference type="ChEBI" id="CHEBI:58394"/>
        <dbReference type="ChEBI" id="CHEBI:58702"/>
        <dbReference type="EC" id="2.5.1.54"/>
    </reaction>
</comment>
<dbReference type="UniPathway" id="UPA00053">
    <property type="reaction ID" value="UER00084"/>
</dbReference>
<dbReference type="OrthoDB" id="2338at2759"/>
<accession>B4FLF2</accession>
<keyword evidence="5 7" id="KW-0057">Aromatic amino acid biosynthesis</keyword>
<dbReference type="InterPro" id="IPR002480">
    <property type="entry name" value="DAHP_synth_2"/>
</dbReference>
<dbReference type="GeneID" id="100217106"/>
<dbReference type="EC" id="2.5.1.54" evidence="7"/>
<evidence type="ECO:0000313" key="8">
    <source>
        <dbReference type="EMBL" id="ACF82945.1"/>
    </source>
</evidence>
<keyword evidence="4 7" id="KW-0808">Transferase</keyword>